<reference evidence="7 8" key="1">
    <citation type="submission" date="2019-12" db="EMBL/GenBank/DDBJ databases">
        <title>Genomic-based taxomic classification of the family Erythrobacteraceae.</title>
        <authorList>
            <person name="Xu L."/>
        </authorList>
    </citation>
    <scope>NUCLEOTIDE SEQUENCE [LARGE SCALE GENOMIC DNA]</scope>
    <source>
        <strain evidence="7 8">JCM 10282</strain>
    </source>
</reference>
<dbReference type="OrthoDB" id="9769707at2"/>
<protein>
    <submittedName>
        <fullName evidence="7">BamA/TamA family outer membrane protein</fullName>
    </submittedName>
    <submittedName>
        <fullName evidence="6">Translocation and assembly module TamA</fullName>
    </submittedName>
</protein>
<feature type="region of interest" description="Disordered" evidence="4">
    <location>
        <begin position="37"/>
        <end position="83"/>
    </location>
</feature>
<evidence type="ECO:0000256" key="4">
    <source>
        <dbReference type="SAM" id="MobiDB-lite"/>
    </source>
</evidence>
<evidence type="ECO:0000256" key="1">
    <source>
        <dbReference type="ARBA" id="ARBA00004370"/>
    </source>
</evidence>
<dbReference type="PANTHER" id="PTHR12815">
    <property type="entry name" value="SORTING AND ASSEMBLY MACHINERY SAMM50 PROTEIN FAMILY MEMBER"/>
    <property type="match status" value="1"/>
</dbReference>
<dbReference type="InterPro" id="IPR000184">
    <property type="entry name" value="Bac_surfAg_D15"/>
</dbReference>
<dbReference type="Pfam" id="PF01103">
    <property type="entry name" value="Omp85"/>
    <property type="match status" value="1"/>
</dbReference>
<dbReference type="Gene3D" id="2.40.160.50">
    <property type="entry name" value="membrane protein fhac: a member of the omp85/tpsb transporter family"/>
    <property type="match status" value="1"/>
</dbReference>
<evidence type="ECO:0000313" key="7">
    <source>
        <dbReference type="EMBL" id="MXP39645.1"/>
    </source>
</evidence>
<evidence type="ECO:0000256" key="2">
    <source>
        <dbReference type="ARBA" id="ARBA00022452"/>
    </source>
</evidence>
<evidence type="ECO:0000256" key="3">
    <source>
        <dbReference type="ARBA" id="ARBA00023136"/>
    </source>
</evidence>
<feature type="domain" description="Bacterial surface antigen (D15)" evidence="5">
    <location>
        <begin position="496"/>
        <end position="793"/>
    </location>
</feature>
<gene>
    <name evidence="6" type="ORF">FHS52_002783</name>
    <name evidence="7" type="ORF">GRI59_13630</name>
</gene>
<keyword evidence="9" id="KW-1185">Reference proteome</keyword>
<dbReference type="GO" id="GO:0019867">
    <property type="term" value="C:outer membrane"/>
    <property type="evidence" value="ECO:0007669"/>
    <property type="project" value="InterPro"/>
</dbReference>
<dbReference type="EMBL" id="JACICE010000003">
    <property type="protein sequence ID" value="MBB3776791.1"/>
    <property type="molecule type" value="Genomic_DNA"/>
</dbReference>
<dbReference type="RefSeq" id="WP_160761794.1">
    <property type="nucleotide sequence ID" value="NZ_BAAADZ010000011.1"/>
</dbReference>
<dbReference type="Proteomes" id="UP000548685">
    <property type="component" value="Unassembled WGS sequence"/>
</dbReference>
<reference evidence="6 9" key="2">
    <citation type="submission" date="2020-08" db="EMBL/GenBank/DDBJ databases">
        <title>Genomic Encyclopedia of Type Strains, Phase IV (KMG-IV): sequencing the most valuable type-strain genomes for metagenomic binning, comparative biology and taxonomic classification.</title>
        <authorList>
            <person name="Goeker M."/>
        </authorList>
    </citation>
    <scope>NUCLEOTIDE SEQUENCE [LARGE SCALE GENOMIC DNA]</scope>
    <source>
        <strain evidence="6 9">DSM 8510</strain>
    </source>
</reference>
<keyword evidence="2" id="KW-1134">Transmembrane beta strand</keyword>
<accession>A0A6I4UQW3</accession>
<proteinExistence type="predicted"/>
<evidence type="ECO:0000313" key="8">
    <source>
        <dbReference type="Proteomes" id="UP000430021"/>
    </source>
</evidence>
<evidence type="ECO:0000313" key="6">
    <source>
        <dbReference type="EMBL" id="MBB3776791.1"/>
    </source>
</evidence>
<comment type="caution">
    <text evidence="7">The sequence shown here is derived from an EMBL/GenBank/DDBJ whole genome shotgun (WGS) entry which is preliminary data.</text>
</comment>
<dbReference type="Gene3D" id="3.10.20.310">
    <property type="entry name" value="membrane protein fhac"/>
    <property type="match status" value="1"/>
</dbReference>
<dbReference type="PANTHER" id="PTHR12815:SF42">
    <property type="entry name" value="BACTERIAL SURFACE ANTIGEN (D15) DOMAIN-CONTAINING PROTEIN"/>
    <property type="match status" value="1"/>
</dbReference>
<dbReference type="Proteomes" id="UP000430021">
    <property type="component" value="Unassembled WGS sequence"/>
</dbReference>
<keyword evidence="3" id="KW-0472">Membrane</keyword>
<dbReference type="EMBL" id="WTYB01000003">
    <property type="protein sequence ID" value="MXP39645.1"/>
    <property type="molecule type" value="Genomic_DNA"/>
</dbReference>
<evidence type="ECO:0000259" key="5">
    <source>
        <dbReference type="Pfam" id="PF01103"/>
    </source>
</evidence>
<dbReference type="AlphaFoldDB" id="A0A6I4UQW3"/>
<name>A0A6I4UQW3_9SPHN</name>
<sequence>MANLSSSRPVEAQRLLKLGLAIVAGLGQGTLALGACPAAAQQAAPDDELRPLPAQPPEGEAEDTPATAPLSILDPAPQPEPVPQSLDDLIPADAVTNPDVWAAAGVADPSPVVMPDSAFAEADSPLSDDVLAEFLPPPDPALQPAVDGIFADFALEEPQPLTPDPELEALASIAAPVLGELPELAETKIGNTLVLALPMAANAFPEKDAFIERFKDLSTLREFDDGEESRPQVAARARADEELLGDILRTYGYYDGEIVRQLSGGRRAGNNSDEAERAAENAAREPSVRFDILPGARYSFGRIDLGALPALPEPDVTRLTAAFGIKPGDPLYADRIIERELELRVALGESGYPFAEVAEPELLIDHARTEGDLSLLVQSGGKFVFGKVVSGDPGFLSGRHLSRIARFDEGNVFQQSLETDLRRAIIATGLVSSVTVTPRETRAPKDGQPGEVALDVAFERAPVRTIAGAIGYGTEDGFKLEGRWEHRNLFPPEGALRLRGILGTREALASVGIRRNNFRGRDQVLTVDVFGSDITTQAVDSRGFGTRATFEKVSNILFQKPLSWQIGGELLYTDERNRTVRDAPGIPLPRRAFLIGGLFGSVTLDGSDDLLDPSSGYRATLFLAPEASRSEGSQSFYLRSQADASYYKSIGSTVLATRVRAATIVGASFDDIAPSRRLYAGGGGSVRGYGFQGVGPRNDRGESTGGASLLEFSLEARIETPLLDGAVEVVPFFDAGAVGLGSTPDFRFIRYGAGVGLRYKTTFGPIRVDVATPINPTEFDSPVVVYVSLGQAF</sequence>
<keyword evidence="2" id="KW-0812">Transmembrane</keyword>
<dbReference type="InterPro" id="IPR039910">
    <property type="entry name" value="D15-like"/>
</dbReference>
<organism evidence="7 8">
    <name type="scientific">Erythrobacter ramosus</name>
    <dbReference type="NCBI Taxonomy" id="35811"/>
    <lineage>
        <taxon>Bacteria</taxon>
        <taxon>Pseudomonadati</taxon>
        <taxon>Pseudomonadota</taxon>
        <taxon>Alphaproteobacteria</taxon>
        <taxon>Sphingomonadales</taxon>
        <taxon>Erythrobacteraceae</taxon>
        <taxon>Erythrobacter/Porphyrobacter group</taxon>
        <taxon>Erythrobacter</taxon>
    </lineage>
</organism>
<evidence type="ECO:0000313" key="9">
    <source>
        <dbReference type="Proteomes" id="UP000548685"/>
    </source>
</evidence>
<comment type="subcellular location">
    <subcellularLocation>
        <location evidence="1">Membrane</location>
    </subcellularLocation>
</comment>